<dbReference type="GO" id="GO:0003700">
    <property type="term" value="F:DNA-binding transcription factor activity"/>
    <property type="evidence" value="ECO:0007669"/>
    <property type="project" value="InterPro"/>
</dbReference>
<dbReference type="GO" id="GO:0043565">
    <property type="term" value="F:sequence-specific DNA binding"/>
    <property type="evidence" value="ECO:0007669"/>
    <property type="project" value="InterPro"/>
</dbReference>
<keyword evidence="2" id="KW-0238">DNA-binding</keyword>
<dbReference type="OrthoDB" id="2621539at2"/>
<evidence type="ECO:0000256" key="1">
    <source>
        <dbReference type="SAM" id="MobiDB-lite"/>
    </source>
</evidence>
<reference evidence="2 3" key="1">
    <citation type="submission" date="2019-07" db="EMBL/GenBank/DDBJ databases">
        <title>complete genome sequencing of Ornithinimicrobium sp. H23M54.</title>
        <authorList>
            <person name="Bae J.-W."/>
            <person name="Lee S.-Y."/>
        </authorList>
    </citation>
    <scope>NUCLEOTIDE SEQUENCE [LARGE SCALE GENOMIC DNA]</scope>
    <source>
        <strain evidence="2 3">H23M54</strain>
    </source>
</reference>
<accession>A0A516GAZ3</accession>
<feature type="compositionally biased region" description="Basic and acidic residues" evidence="1">
    <location>
        <begin position="112"/>
        <end position="124"/>
    </location>
</feature>
<evidence type="ECO:0000313" key="2">
    <source>
        <dbReference type="EMBL" id="QDO88662.1"/>
    </source>
</evidence>
<dbReference type="InterPro" id="IPR000831">
    <property type="entry name" value="Trp_repress"/>
</dbReference>
<dbReference type="SUPFAM" id="SSF48295">
    <property type="entry name" value="TrpR-like"/>
    <property type="match status" value="1"/>
</dbReference>
<dbReference type="NCBIfam" id="TIGR02531">
    <property type="entry name" value="yecD_yerC"/>
    <property type="match status" value="1"/>
</dbReference>
<dbReference type="PANTHER" id="PTHR40080:SF1">
    <property type="entry name" value="TRPR-LIKE PROTEIN YERC_YECD"/>
    <property type="match status" value="1"/>
</dbReference>
<proteinExistence type="predicted"/>
<evidence type="ECO:0000313" key="3">
    <source>
        <dbReference type="Proteomes" id="UP000315395"/>
    </source>
</evidence>
<dbReference type="InterPro" id="IPR013368">
    <property type="entry name" value="YecD_YerC"/>
</dbReference>
<dbReference type="Gene3D" id="1.10.1270.10">
    <property type="entry name" value="TrpR-like"/>
    <property type="match status" value="1"/>
</dbReference>
<sequence length="145" mass="15511">MKRRDTGRPATAADESARRAEAQTELARALAAVADPDQMTAFLIDLCTPAELEALADRWSVVPLLADGVSYRQVHEQTGVSVTTVGRVARSLEHGTGGYRQVLEQCRGELEQNREAALARDHSEAGPGPGDPTLRHTRGAQPATG</sequence>
<dbReference type="RefSeq" id="WP_143783339.1">
    <property type="nucleotide sequence ID" value="NZ_CP041616.1"/>
</dbReference>
<dbReference type="InterPro" id="IPR038116">
    <property type="entry name" value="TrpR-like_sf"/>
</dbReference>
<organism evidence="2 3">
    <name type="scientific">Ornithinimicrobium ciconiae</name>
    <dbReference type="NCBI Taxonomy" id="2594265"/>
    <lineage>
        <taxon>Bacteria</taxon>
        <taxon>Bacillati</taxon>
        <taxon>Actinomycetota</taxon>
        <taxon>Actinomycetes</taxon>
        <taxon>Micrococcales</taxon>
        <taxon>Ornithinimicrobiaceae</taxon>
        <taxon>Ornithinimicrobium</taxon>
    </lineage>
</organism>
<dbReference type="Proteomes" id="UP000315395">
    <property type="component" value="Chromosome"/>
</dbReference>
<feature type="region of interest" description="Disordered" evidence="1">
    <location>
        <begin position="112"/>
        <end position="145"/>
    </location>
</feature>
<dbReference type="PANTHER" id="PTHR40080">
    <property type="entry name" value="LMO1763 PROTEIN"/>
    <property type="match status" value="1"/>
</dbReference>
<keyword evidence="3" id="KW-1185">Reference proteome</keyword>
<dbReference type="EMBL" id="CP041616">
    <property type="protein sequence ID" value="QDO88662.1"/>
    <property type="molecule type" value="Genomic_DNA"/>
</dbReference>
<dbReference type="InterPro" id="IPR010921">
    <property type="entry name" value="Trp_repressor/repl_initiator"/>
</dbReference>
<dbReference type="AlphaFoldDB" id="A0A516GAZ3"/>
<feature type="region of interest" description="Disordered" evidence="1">
    <location>
        <begin position="1"/>
        <end position="20"/>
    </location>
</feature>
<dbReference type="Pfam" id="PF01371">
    <property type="entry name" value="Trp_repressor"/>
    <property type="match status" value="1"/>
</dbReference>
<protein>
    <submittedName>
        <fullName evidence="2">DNA-binding transcriptional regulator</fullName>
    </submittedName>
</protein>
<dbReference type="KEGG" id="orz:FNH13_10230"/>
<gene>
    <name evidence="2" type="ORF">FNH13_10230</name>
</gene>
<name>A0A516GAZ3_9MICO</name>